<dbReference type="Proteomes" id="UP000198323">
    <property type="component" value="Unassembled WGS sequence"/>
</dbReference>
<dbReference type="PROSITE" id="PS51283">
    <property type="entry name" value="DUSP"/>
    <property type="match status" value="1"/>
</dbReference>
<keyword evidence="4" id="KW-0378">Hydrolase</keyword>
<dbReference type="Pfam" id="PF06337">
    <property type="entry name" value="DUSP"/>
    <property type="match status" value="1"/>
</dbReference>
<feature type="chain" id="PRO_5012466248" description="ubiquitinyl hydrolase 1" evidence="5">
    <location>
        <begin position="27"/>
        <end position="103"/>
    </location>
</feature>
<dbReference type="EMBL" id="MCFN01000045">
    <property type="protein sequence ID" value="OXB67035.1"/>
    <property type="molecule type" value="Genomic_DNA"/>
</dbReference>
<comment type="caution">
    <text evidence="7">The sequence shown here is derived from an EMBL/GenBank/DDBJ whole genome shotgun (WGS) entry which is preliminary data.</text>
</comment>
<feature type="domain" description="DUSP" evidence="6">
    <location>
        <begin position="1"/>
        <end position="82"/>
    </location>
</feature>
<keyword evidence="8" id="KW-1185">Reference proteome</keyword>
<evidence type="ECO:0000256" key="4">
    <source>
        <dbReference type="ARBA" id="ARBA00022807"/>
    </source>
</evidence>
<gene>
    <name evidence="7" type="ORF">ASZ78_002344</name>
</gene>
<evidence type="ECO:0000256" key="3">
    <source>
        <dbReference type="ARBA" id="ARBA00022786"/>
    </source>
</evidence>
<dbReference type="InterPro" id="IPR006615">
    <property type="entry name" value="Pept_C19_DUSP"/>
</dbReference>
<accession>A0A226NH84</accession>
<feature type="signal peptide" evidence="5">
    <location>
        <begin position="1"/>
        <end position="26"/>
    </location>
</feature>
<organism evidence="7 8">
    <name type="scientific">Callipepla squamata</name>
    <name type="common">Scaled quail</name>
    <dbReference type="NCBI Taxonomy" id="9009"/>
    <lineage>
        <taxon>Eukaryota</taxon>
        <taxon>Metazoa</taxon>
        <taxon>Chordata</taxon>
        <taxon>Craniata</taxon>
        <taxon>Vertebrata</taxon>
        <taxon>Euteleostomi</taxon>
        <taxon>Archelosauria</taxon>
        <taxon>Archosauria</taxon>
        <taxon>Dinosauria</taxon>
        <taxon>Saurischia</taxon>
        <taxon>Theropoda</taxon>
        <taxon>Coelurosauria</taxon>
        <taxon>Aves</taxon>
        <taxon>Neognathae</taxon>
        <taxon>Galloanserae</taxon>
        <taxon>Galliformes</taxon>
        <taxon>Odontophoridae</taxon>
        <taxon>Callipepla</taxon>
    </lineage>
</organism>
<dbReference type="AlphaFoldDB" id="A0A226NH84"/>
<keyword evidence="5" id="KW-0732">Signal</keyword>
<evidence type="ECO:0000256" key="1">
    <source>
        <dbReference type="ARBA" id="ARBA00000707"/>
    </source>
</evidence>
<dbReference type="OrthoDB" id="73004at2759"/>
<comment type="catalytic activity">
    <reaction evidence="1">
        <text>Thiol-dependent hydrolysis of ester, thioester, amide, peptide and isopeptide bonds formed by the C-terminal Gly of ubiquitin (a 76-residue protein attached to proteins as an intracellular targeting signal).</text>
        <dbReference type="EC" id="3.4.19.12"/>
    </reaction>
</comment>
<sequence length="103" mass="11042">MDNGITVQRALYVVLVWKVVVVGSSGDGDPPGPIDNAKIAVTKCGNAVLKQGADSGQISEETWNFLQSIYGGGPEIILRPPIPTVEPDILQTEEKIELETHCL</sequence>
<keyword evidence="4" id="KW-0645">Protease</keyword>
<keyword evidence="3" id="KW-0833">Ubl conjugation pathway</keyword>
<dbReference type="GO" id="GO:0004843">
    <property type="term" value="F:cysteine-type deubiquitinase activity"/>
    <property type="evidence" value="ECO:0007669"/>
    <property type="project" value="UniProtKB-EC"/>
</dbReference>
<dbReference type="SUPFAM" id="SSF143791">
    <property type="entry name" value="DUSP-like"/>
    <property type="match status" value="1"/>
</dbReference>
<dbReference type="STRING" id="9009.A0A226NH84"/>
<dbReference type="EC" id="3.4.19.12" evidence="2"/>
<evidence type="ECO:0000313" key="7">
    <source>
        <dbReference type="EMBL" id="OXB67035.1"/>
    </source>
</evidence>
<keyword evidence="4" id="KW-0788">Thiol protease</keyword>
<protein>
    <recommendedName>
        <fullName evidence="2">ubiquitinyl hydrolase 1</fullName>
        <ecNumber evidence="2">3.4.19.12</ecNumber>
    </recommendedName>
</protein>
<evidence type="ECO:0000256" key="5">
    <source>
        <dbReference type="SAM" id="SignalP"/>
    </source>
</evidence>
<dbReference type="InterPro" id="IPR035927">
    <property type="entry name" value="DUSP-like_sf"/>
</dbReference>
<evidence type="ECO:0000259" key="6">
    <source>
        <dbReference type="PROSITE" id="PS51283"/>
    </source>
</evidence>
<name>A0A226NH84_CALSU</name>
<evidence type="ECO:0000256" key="2">
    <source>
        <dbReference type="ARBA" id="ARBA00012759"/>
    </source>
</evidence>
<dbReference type="Gene3D" id="3.30.2230.10">
    <property type="entry name" value="DUSP-like"/>
    <property type="match status" value="1"/>
</dbReference>
<evidence type="ECO:0000313" key="8">
    <source>
        <dbReference type="Proteomes" id="UP000198323"/>
    </source>
</evidence>
<proteinExistence type="predicted"/>
<reference evidence="7 8" key="1">
    <citation type="submission" date="2016-07" db="EMBL/GenBank/DDBJ databases">
        <title>Disparate Historic Effective Population Sizes Predicted by Modern Levels of Genome Diversity for the Scaled Quail (Callipepla squamata) and the Northern Bobwhite (Colinus virginianus): Inferences from First and Second Generation Draft Genome Assemblies for Sympatric New World Quail.</title>
        <authorList>
            <person name="Oldeschulte D.L."/>
            <person name="Halley Y.A."/>
            <person name="Bhattarai E.K."/>
            <person name="Brashear W.A."/>
            <person name="Hill J."/>
            <person name="Metz R.P."/>
            <person name="Johnson C.D."/>
            <person name="Rollins D."/>
            <person name="Peterson M.J."/>
            <person name="Bickhart D.M."/>
            <person name="Decker J.E."/>
            <person name="Seabury C.M."/>
        </authorList>
    </citation>
    <scope>NUCLEOTIDE SEQUENCE [LARGE SCALE GENOMIC DNA]</scope>
    <source>
        <strain evidence="7 8">Texas</strain>
        <tissue evidence="7">Leg muscle</tissue>
    </source>
</reference>
<dbReference type="SMART" id="SM00695">
    <property type="entry name" value="DUSP"/>
    <property type="match status" value="1"/>
</dbReference>